<sequence>MVVATALAALTLLCLALARVGPVRRTPPHPESLTAVLGPGDEEYLAWLAAEHWPDDEYLDLERSWRACDGEDTAD</sequence>
<name>A0A6I4WCH6_9ACTN</name>
<dbReference type="AlphaFoldDB" id="A0A6I4WCH6"/>
<evidence type="ECO:0000256" key="1">
    <source>
        <dbReference type="SAM" id="SignalP"/>
    </source>
</evidence>
<evidence type="ECO:0000313" key="3">
    <source>
        <dbReference type="Proteomes" id="UP000431901"/>
    </source>
</evidence>
<dbReference type="RefSeq" id="WP_161105523.1">
    <property type="nucleotide sequence ID" value="NZ_JBHLYI010000008.1"/>
</dbReference>
<feature type="chain" id="PRO_5038555039" description="Secreted protein" evidence="1">
    <location>
        <begin position="19"/>
        <end position="75"/>
    </location>
</feature>
<keyword evidence="3" id="KW-1185">Reference proteome</keyword>
<dbReference type="Proteomes" id="UP000431901">
    <property type="component" value="Unassembled WGS sequence"/>
</dbReference>
<evidence type="ECO:0000313" key="2">
    <source>
        <dbReference type="EMBL" id="MXQ67321.1"/>
    </source>
</evidence>
<organism evidence="2 3">
    <name type="scientific">Actinomadura rayongensis</name>
    <dbReference type="NCBI Taxonomy" id="1429076"/>
    <lineage>
        <taxon>Bacteria</taxon>
        <taxon>Bacillati</taxon>
        <taxon>Actinomycetota</taxon>
        <taxon>Actinomycetes</taxon>
        <taxon>Streptosporangiales</taxon>
        <taxon>Thermomonosporaceae</taxon>
        <taxon>Actinomadura</taxon>
    </lineage>
</organism>
<evidence type="ECO:0008006" key="4">
    <source>
        <dbReference type="Google" id="ProtNLM"/>
    </source>
</evidence>
<comment type="caution">
    <text evidence="2">The sequence shown here is derived from an EMBL/GenBank/DDBJ whole genome shotgun (WGS) entry which is preliminary data.</text>
</comment>
<gene>
    <name evidence="2" type="ORF">GQ466_25215</name>
</gene>
<feature type="signal peptide" evidence="1">
    <location>
        <begin position="1"/>
        <end position="18"/>
    </location>
</feature>
<dbReference type="OrthoDB" id="3479709at2"/>
<accession>A0A6I4WCH6</accession>
<keyword evidence="1" id="KW-0732">Signal</keyword>
<dbReference type="EMBL" id="WUTW01000007">
    <property type="protein sequence ID" value="MXQ67321.1"/>
    <property type="molecule type" value="Genomic_DNA"/>
</dbReference>
<reference evidence="2 3" key="1">
    <citation type="submission" date="2019-12" db="EMBL/GenBank/DDBJ databases">
        <title>Nocardia macrotermitis sp. nov. and Nocardia aurantia sp. nov., isolated from the gut of the fungus growing-termite Macrotermes natalensis.</title>
        <authorList>
            <person name="Christine B."/>
            <person name="Rene B."/>
        </authorList>
    </citation>
    <scope>NUCLEOTIDE SEQUENCE [LARGE SCALE GENOMIC DNA]</scope>
    <source>
        <strain evidence="2 3">DSM 102126</strain>
    </source>
</reference>
<protein>
    <recommendedName>
        <fullName evidence="4">Secreted protein</fullName>
    </recommendedName>
</protein>
<proteinExistence type="predicted"/>